<dbReference type="GO" id="GO:0004386">
    <property type="term" value="F:helicase activity"/>
    <property type="evidence" value="ECO:0007669"/>
    <property type="project" value="UniProtKB-KW"/>
</dbReference>
<accession>A0A225UYB7</accession>
<reference evidence="4" key="1">
    <citation type="submission" date="2017-03" db="EMBL/GenBank/DDBJ databases">
        <title>Phytopthora megakarya and P. palmivora, two closely related causual agents of cacao black pod achieved similar genome size and gene model numbers by different mechanisms.</title>
        <authorList>
            <person name="Ali S."/>
            <person name="Shao J."/>
            <person name="Larry D.J."/>
            <person name="Kronmiller B."/>
            <person name="Shen D."/>
            <person name="Strem M.D."/>
            <person name="Melnick R.L."/>
            <person name="Guiltinan M.J."/>
            <person name="Tyler B.M."/>
            <person name="Meinhardt L.W."/>
            <person name="Bailey B.A."/>
        </authorList>
    </citation>
    <scope>NUCLEOTIDE SEQUENCE [LARGE SCALE GENOMIC DNA]</scope>
    <source>
        <strain evidence="4">zdho120</strain>
    </source>
</reference>
<dbReference type="CDD" id="cd18809">
    <property type="entry name" value="SF1_C_RecD"/>
    <property type="match status" value="1"/>
</dbReference>
<dbReference type="InterPro" id="IPR049163">
    <property type="entry name" value="Pif1-like_2B_dom"/>
</dbReference>
<protein>
    <submittedName>
        <fullName evidence="3">Helitron helicase</fullName>
    </submittedName>
</protein>
<keyword evidence="3" id="KW-0347">Helicase</keyword>
<feature type="region of interest" description="Disordered" evidence="1">
    <location>
        <begin position="164"/>
        <end position="193"/>
    </location>
</feature>
<keyword evidence="3" id="KW-0067">ATP-binding</keyword>
<feature type="domain" description="DNA helicase Pif1-like 2B" evidence="2">
    <location>
        <begin position="93"/>
        <end position="136"/>
    </location>
</feature>
<dbReference type="SUPFAM" id="SSF52540">
    <property type="entry name" value="P-loop containing nucleoside triphosphate hydrolases"/>
    <property type="match status" value="1"/>
</dbReference>
<evidence type="ECO:0000313" key="3">
    <source>
        <dbReference type="EMBL" id="OWY97536.1"/>
    </source>
</evidence>
<dbReference type="OrthoDB" id="126875at2759"/>
<proteinExistence type="predicted"/>
<dbReference type="GO" id="GO:0005657">
    <property type="term" value="C:replication fork"/>
    <property type="evidence" value="ECO:0007669"/>
    <property type="project" value="TreeGrafter"/>
</dbReference>
<feature type="compositionally biased region" description="Basic and acidic residues" evidence="1">
    <location>
        <begin position="184"/>
        <end position="193"/>
    </location>
</feature>
<evidence type="ECO:0000259" key="2">
    <source>
        <dbReference type="Pfam" id="PF21530"/>
    </source>
</evidence>
<dbReference type="Proteomes" id="UP000198211">
    <property type="component" value="Unassembled WGS sequence"/>
</dbReference>
<dbReference type="InterPro" id="IPR027417">
    <property type="entry name" value="P-loop_NTPase"/>
</dbReference>
<name>A0A225UYB7_9STRA</name>
<keyword evidence="3" id="KW-0378">Hydrolase</keyword>
<gene>
    <name evidence="3" type="ORF">PHMEG_00031913</name>
</gene>
<dbReference type="PANTHER" id="PTHR23274">
    <property type="entry name" value="DNA HELICASE-RELATED"/>
    <property type="match status" value="1"/>
</dbReference>
<dbReference type="STRING" id="4795.A0A225UYB7"/>
<dbReference type="GO" id="GO:0006260">
    <property type="term" value="P:DNA replication"/>
    <property type="evidence" value="ECO:0007669"/>
    <property type="project" value="TreeGrafter"/>
</dbReference>
<sequence length="271" mass="30788">MVIPNPVEDANEDEEIVPGAIPKGMTRLIDHMYADVNTPEIATDEYFGQPDHLDNNQRSAVAERLPDEAREYLSTDSVEDDVKEDFFEPDALHAVNRNGIPPHKLMLKKGIPIMMMRNLNPDLGLCNGTRLRIVDLKDDVIHCPRDFFGNQLWVTDRRFPRTPKSLSREGFGPQLPIPSATSQTRERKAHTENELTRQNPAFAMTINKAQGQTVQYLGLYLVTSCFSRGQIYVVLSRVSERSRFKALIENAKAEDDGGVHTENKYVFIKYD</sequence>
<dbReference type="AlphaFoldDB" id="A0A225UYB7"/>
<dbReference type="PANTHER" id="PTHR23274:SF51">
    <property type="entry name" value="OS03G0423850 PROTEIN"/>
    <property type="match status" value="1"/>
</dbReference>
<comment type="caution">
    <text evidence="3">The sequence shown here is derived from an EMBL/GenBank/DDBJ whole genome shotgun (WGS) entry which is preliminary data.</text>
</comment>
<dbReference type="EMBL" id="NBNE01010344">
    <property type="protein sequence ID" value="OWY97536.1"/>
    <property type="molecule type" value="Genomic_DNA"/>
</dbReference>
<dbReference type="Pfam" id="PF21530">
    <property type="entry name" value="Pif1_2B_dom"/>
    <property type="match status" value="1"/>
</dbReference>
<evidence type="ECO:0000313" key="4">
    <source>
        <dbReference type="Proteomes" id="UP000198211"/>
    </source>
</evidence>
<evidence type="ECO:0000256" key="1">
    <source>
        <dbReference type="SAM" id="MobiDB-lite"/>
    </source>
</evidence>
<keyword evidence="3" id="KW-0547">Nucleotide-binding</keyword>
<keyword evidence="4" id="KW-1185">Reference proteome</keyword>
<organism evidence="3 4">
    <name type="scientific">Phytophthora megakarya</name>
    <dbReference type="NCBI Taxonomy" id="4795"/>
    <lineage>
        <taxon>Eukaryota</taxon>
        <taxon>Sar</taxon>
        <taxon>Stramenopiles</taxon>
        <taxon>Oomycota</taxon>
        <taxon>Peronosporomycetes</taxon>
        <taxon>Peronosporales</taxon>
        <taxon>Peronosporaceae</taxon>
        <taxon>Phytophthora</taxon>
    </lineage>
</organism>